<gene>
    <name evidence="1" type="ORF">Agabi119p4_10157</name>
</gene>
<name>A0A8H7EW21_AGABI</name>
<evidence type="ECO:0000313" key="2">
    <source>
        <dbReference type="Proteomes" id="UP000629468"/>
    </source>
</evidence>
<evidence type="ECO:0000313" key="1">
    <source>
        <dbReference type="EMBL" id="KAF7760748.1"/>
    </source>
</evidence>
<reference evidence="1 2" key="1">
    <citation type="journal article" name="Sci. Rep.">
        <title>Telomere-to-telomere assembled and centromere annotated genomes of the two main subspecies of the button mushroom Agaricus bisporus reveal especially polymorphic chromosome ends.</title>
        <authorList>
            <person name="Sonnenberg A.S.M."/>
            <person name="Sedaghat-Telgerd N."/>
            <person name="Lavrijssen B."/>
            <person name="Ohm R.A."/>
            <person name="Hendrickx P.M."/>
            <person name="Scholtmeijer K."/>
            <person name="Baars J.J.P."/>
            <person name="van Peer A."/>
        </authorList>
    </citation>
    <scope>NUCLEOTIDE SEQUENCE [LARGE SCALE GENOMIC DNA]</scope>
    <source>
        <strain evidence="1 2">H119_p4</strain>
    </source>
</reference>
<dbReference type="AlphaFoldDB" id="A0A8H7EW21"/>
<evidence type="ECO:0008006" key="3">
    <source>
        <dbReference type="Google" id="ProtNLM"/>
    </source>
</evidence>
<comment type="caution">
    <text evidence="1">The sequence shown here is derived from an EMBL/GenBank/DDBJ whole genome shotgun (WGS) entry which is preliminary data.</text>
</comment>
<organism evidence="1 2">
    <name type="scientific">Agaricus bisporus var. burnettii</name>
    <dbReference type="NCBI Taxonomy" id="192524"/>
    <lineage>
        <taxon>Eukaryota</taxon>
        <taxon>Fungi</taxon>
        <taxon>Dikarya</taxon>
        <taxon>Basidiomycota</taxon>
        <taxon>Agaricomycotina</taxon>
        <taxon>Agaricomycetes</taxon>
        <taxon>Agaricomycetidae</taxon>
        <taxon>Agaricales</taxon>
        <taxon>Agaricineae</taxon>
        <taxon>Agaricaceae</taxon>
        <taxon>Agaricus</taxon>
    </lineage>
</organism>
<dbReference type="Proteomes" id="UP000629468">
    <property type="component" value="Unassembled WGS sequence"/>
</dbReference>
<dbReference type="Gene3D" id="3.40.50.150">
    <property type="entry name" value="Vaccinia Virus protein VP39"/>
    <property type="match status" value="1"/>
</dbReference>
<accession>A0A8H7EW21</accession>
<dbReference type="EMBL" id="JABXXO010000014">
    <property type="protein sequence ID" value="KAF7760748.1"/>
    <property type="molecule type" value="Genomic_DNA"/>
</dbReference>
<dbReference type="InterPro" id="IPR029063">
    <property type="entry name" value="SAM-dependent_MTases_sf"/>
</dbReference>
<proteinExistence type="predicted"/>
<dbReference type="SUPFAM" id="SSF53335">
    <property type="entry name" value="S-adenosyl-L-methionine-dependent methyltransferases"/>
    <property type="match status" value="1"/>
</dbReference>
<sequence length="266" mass="29250">MDPLPAENVNLGPTTGSDATQRFFISQKFSDFKYVLPSDEEERERLAFQSQTIIKLFDDKTNLAPVVLKDGDSILDSGTGSGHWVLSCSKDVPATINLHGIDISSRIFPQASLPPNATFLTASVTSLPNGPTNFPSLTNVSFPGGWIQLIEPHWILQSPSEAIQKHKAFKMKNDLCFKRQIVIDAVVEKRGLPLGSWGGEIGIGGMNIISQFLRSLKESIIREGGFGMVETGEECEAAVDELAELCETTPATFYEYWLFVAQKPQL</sequence>
<protein>
    <recommendedName>
        <fullName evidence="3">Methyltransferase domain-containing protein</fullName>
    </recommendedName>
</protein>